<organism evidence="1 2">
    <name type="scientific">Setaria viridis</name>
    <name type="common">Green bristlegrass</name>
    <name type="synonym">Setaria italica subsp. viridis</name>
    <dbReference type="NCBI Taxonomy" id="4556"/>
    <lineage>
        <taxon>Eukaryota</taxon>
        <taxon>Viridiplantae</taxon>
        <taxon>Streptophyta</taxon>
        <taxon>Embryophyta</taxon>
        <taxon>Tracheophyta</taxon>
        <taxon>Spermatophyta</taxon>
        <taxon>Magnoliopsida</taxon>
        <taxon>Liliopsida</taxon>
        <taxon>Poales</taxon>
        <taxon>Poaceae</taxon>
        <taxon>PACMAD clade</taxon>
        <taxon>Panicoideae</taxon>
        <taxon>Panicodae</taxon>
        <taxon>Paniceae</taxon>
        <taxon>Cenchrinae</taxon>
        <taxon>Setaria</taxon>
    </lineage>
</organism>
<proteinExistence type="predicted"/>
<sequence length="92" mass="10250">MSRSCCLSLPLQYDAKQAPGVVLNHEMRIFPVRNLGIAGFHRETPYHWSLHQPGGQLCRGAAKTGTGWLSCVHSQEMPCMKSRGSSHCDQLR</sequence>
<dbReference type="Gramene" id="TKW07933">
    <property type="protein sequence ID" value="TKW07933"/>
    <property type="gene ID" value="SEVIR_7G340050v2"/>
</dbReference>
<reference evidence="1" key="1">
    <citation type="submission" date="2019-03" db="EMBL/GenBank/DDBJ databases">
        <title>WGS assembly of Setaria viridis.</title>
        <authorList>
            <person name="Huang P."/>
            <person name="Jenkins J."/>
            <person name="Grimwood J."/>
            <person name="Barry K."/>
            <person name="Healey A."/>
            <person name="Mamidi S."/>
            <person name="Sreedasyam A."/>
            <person name="Shu S."/>
            <person name="Feldman M."/>
            <person name="Wu J."/>
            <person name="Yu Y."/>
            <person name="Chen C."/>
            <person name="Johnson J."/>
            <person name="Rokhsar D."/>
            <person name="Baxter I."/>
            <person name="Schmutz J."/>
            <person name="Brutnell T."/>
            <person name="Kellogg E."/>
        </authorList>
    </citation>
    <scope>NUCLEOTIDE SEQUENCE [LARGE SCALE GENOMIC DNA]</scope>
</reference>
<protein>
    <submittedName>
        <fullName evidence="1">Uncharacterized protein</fullName>
    </submittedName>
</protein>
<dbReference type="EMBL" id="CM016558">
    <property type="protein sequence ID" value="TKW07933.1"/>
    <property type="molecule type" value="Genomic_DNA"/>
</dbReference>
<dbReference type="Proteomes" id="UP000298652">
    <property type="component" value="Chromosome 7"/>
</dbReference>
<accession>A0A4U6U2Y5</accession>
<gene>
    <name evidence="1" type="ORF">SEVIR_7G340050v2</name>
</gene>
<evidence type="ECO:0000313" key="1">
    <source>
        <dbReference type="EMBL" id="TKW07933.1"/>
    </source>
</evidence>
<name>A0A4U6U2Y5_SETVI</name>
<evidence type="ECO:0000313" key="2">
    <source>
        <dbReference type="Proteomes" id="UP000298652"/>
    </source>
</evidence>
<dbReference type="AlphaFoldDB" id="A0A4U6U2Y5"/>
<keyword evidence="2" id="KW-1185">Reference proteome</keyword>